<dbReference type="EMBL" id="JAPDDR010000001">
    <property type="protein sequence ID" value="MCW1912269.1"/>
    <property type="molecule type" value="Genomic_DNA"/>
</dbReference>
<evidence type="ECO:0000259" key="2">
    <source>
        <dbReference type="Pfam" id="PF13387"/>
    </source>
</evidence>
<protein>
    <submittedName>
        <fullName evidence="3">DUF4105 domain-containing protein</fullName>
    </submittedName>
</protein>
<feature type="transmembrane region" description="Helical" evidence="1">
    <location>
        <begin position="50"/>
        <end position="69"/>
    </location>
</feature>
<dbReference type="RefSeq" id="WP_264510521.1">
    <property type="nucleotide sequence ID" value="NZ_JAPDDR010000001.1"/>
</dbReference>
<keyword evidence="1" id="KW-0472">Membrane</keyword>
<gene>
    <name evidence="3" type="ORF">OJ996_01710</name>
</gene>
<keyword evidence="1" id="KW-0812">Transmembrane</keyword>
<accession>A0ABT3FYF5</accession>
<feature type="domain" description="Lnb N-terminal periplasmic" evidence="2">
    <location>
        <begin position="137"/>
        <end position="292"/>
    </location>
</feature>
<sequence>MEASSPPAGDRTGSLNRPARACGRGILRFLCLLATLWTFGAIYFDGPFPGTGNLVLGLLWLLLGIVLIFRSKTSSRRWLAFAGILALAIIPWLFKQPSQERDWAPEYARSAGASVEGDAVTFTNFRNFDYAMDGTVTERWETRTVHLSKLQGVDMVLNYWGSPWIAHPIFSFDFGDEGYISFSIETRREKGEVYTTLGGLYKLYELTYLVGDERDFVRVRTNIRKDEDAYLYRLALGPQKARERFMEYVDQIRAVNERPRFYNAVTANCTTALSSQIAKADRGLPDWRLLLNGKLDELLYEKSLLAAKSTPLAVLKEKGHINDRALQAHDDPDFSRKIRSNIPTR</sequence>
<evidence type="ECO:0000313" key="3">
    <source>
        <dbReference type="EMBL" id="MCW1912269.1"/>
    </source>
</evidence>
<feature type="transmembrane region" description="Helical" evidence="1">
    <location>
        <begin position="78"/>
        <end position="94"/>
    </location>
</feature>
<organism evidence="3 4">
    <name type="scientific">Luteolibacter rhizosphaerae</name>
    <dbReference type="NCBI Taxonomy" id="2989719"/>
    <lineage>
        <taxon>Bacteria</taxon>
        <taxon>Pseudomonadati</taxon>
        <taxon>Verrucomicrobiota</taxon>
        <taxon>Verrucomicrobiia</taxon>
        <taxon>Verrucomicrobiales</taxon>
        <taxon>Verrucomicrobiaceae</taxon>
        <taxon>Luteolibacter</taxon>
    </lineage>
</organism>
<evidence type="ECO:0000256" key="1">
    <source>
        <dbReference type="SAM" id="Phobius"/>
    </source>
</evidence>
<keyword evidence="1" id="KW-1133">Transmembrane helix</keyword>
<dbReference type="Pfam" id="PF13387">
    <property type="entry name" value="Lnb_N"/>
    <property type="match status" value="1"/>
</dbReference>
<evidence type="ECO:0000313" key="4">
    <source>
        <dbReference type="Proteomes" id="UP001165653"/>
    </source>
</evidence>
<reference evidence="3" key="1">
    <citation type="submission" date="2022-10" db="EMBL/GenBank/DDBJ databases">
        <title>Luteolibacter sp. GHJ8, whole genome shotgun sequencing project.</title>
        <authorList>
            <person name="Zhao G."/>
            <person name="Shen L."/>
        </authorList>
    </citation>
    <scope>NUCLEOTIDE SEQUENCE</scope>
    <source>
        <strain evidence="3">GHJ8</strain>
    </source>
</reference>
<feature type="transmembrane region" description="Helical" evidence="1">
    <location>
        <begin position="26"/>
        <end position="44"/>
    </location>
</feature>
<comment type="caution">
    <text evidence="3">The sequence shown here is derived from an EMBL/GenBank/DDBJ whole genome shotgun (WGS) entry which is preliminary data.</text>
</comment>
<proteinExistence type="predicted"/>
<dbReference type="InterPro" id="IPR025178">
    <property type="entry name" value="Lnb_N"/>
</dbReference>
<dbReference type="Proteomes" id="UP001165653">
    <property type="component" value="Unassembled WGS sequence"/>
</dbReference>
<keyword evidence="4" id="KW-1185">Reference proteome</keyword>
<name>A0ABT3FYF5_9BACT</name>